<evidence type="ECO:0000256" key="3">
    <source>
        <dbReference type="ARBA" id="ARBA00022491"/>
    </source>
</evidence>
<feature type="compositionally biased region" description="Polar residues" evidence="7">
    <location>
        <begin position="14"/>
        <end position="27"/>
    </location>
</feature>
<evidence type="ECO:0000313" key="9">
    <source>
        <dbReference type="EMBL" id="WEK53905.1"/>
    </source>
</evidence>
<dbReference type="InterPro" id="IPR007412">
    <property type="entry name" value="FlgM"/>
</dbReference>
<comment type="similarity">
    <text evidence="1">Belongs to the FlgM family.</text>
</comment>
<dbReference type="NCBIfam" id="TIGR03824">
    <property type="entry name" value="FlgM_jcvi"/>
    <property type="match status" value="1"/>
</dbReference>
<evidence type="ECO:0000259" key="8">
    <source>
        <dbReference type="Pfam" id="PF04316"/>
    </source>
</evidence>
<evidence type="ECO:0000256" key="5">
    <source>
        <dbReference type="ARBA" id="ARBA00023015"/>
    </source>
</evidence>
<keyword evidence="4" id="KW-1005">Bacterial flagellum biogenesis</keyword>
<dbReference type="Pfam" id="PF04316">
    <property type="entry name" value="FlgM"/>
    <property type="match status" value="1"/>
</dbReference>
<feature type="domain" description="Anti-sigma-28 factor FlgM C-terminal" evidence="8">
    <location>
        <begin position="33"/>
        <end position="83"/>
    </location>
</feature>
<evidence type="ECO:0000256" key="4">
    <source>
        <dbReference type="ARBA" id="ARBA00022795"/>
    </source>
</evidence>
<keyword evidence="9" id="KW-0969">Cilium</keyword>
<keyword evidence="6" id="KW-0804">Transcription</keyword>
<dbReference type="GO" id="GO:0044781">
    <property type="term" value="P:bacterial-type flagellum organization"/>
    <property type="evidence" value="ECO:0007669"/>
    <property type="project" value="UniProtKB-KW"/>
</dbReference>
<dbReference type="Proteomes" id="UP001178662">
    <property type="component" value="Chromosome"/>
</dbReference>
<evidence type="ECO:0000256" key="7">
    <source>
        <dbReference type="SAM" id="MobiDB-lite"/>
    </source>
</evidence>
<dbReference type="AlphaFoldDB" id="A0AA95JFL6"/>
<evidence type="ECO:0000256" key="1">
    <source>
        <dbReference type="ARBA" id="ARBA00005322"/>
    </source>
</evidence>
<dbReference type="InterPro" id="IPR035890">
    <property type="entry name" value="Anti-sigma-28_factor_FlgM_sf"/>
</dbReference>
<dbReference type="EMBL" id="CP119317">
    <property type="protein sequence ID" value="WEK53905.1"/>
    <property type="molecule type" value="Genomic_DNA"/>
</dbReference>
<keyword evidence="10" id="KW-1185">Reference proteome</keyword>
<dbReference type="InterPro" id="IPR031316">
    <property type="entry name" value="FlgM_C"/>
</dbReference>
<gene>
    <name evidence="9" type="primary">flgM</name>
    <name evidence="9" type="ORF">P0Y55_15265</name>
</gene>
<feature type="region of interest" description="Disordered" evidence="7">
    <location>
        <begin position="1"/>
        <end position="32"/>
    </location>
</feature>
<name>A0AA95JFL6_9BACL</name>
<proteinExistence type="inferred from homology"/>
<protein>
    <recommendedName>
        <fullName evidence="2">Negative regulator of flagellin synthesis</fullName>
    </recommendedName>
</protein>
<evidence type="ECO:0000256" key="2">
    <source>
        <dbReference type="ARBA" id="ARBA00017823"/>
    </source>
</evidence>
<keyword evidence="9" id="KW-0966">Cell projection</keyword>
<dbReference type="SUPFAM" id="SSF101498">
    <property type="entry name" value="Anti-sigma factor FlgM"/>
    <property type="match status" value="1"/>
</dbReference>
<dbReference type="GO" id="GO:0045892">
    <property type="term" value="P:negative regulation of DNA-templated transcription"/>
    <property type="evidence" value="ECO:0007669"/>
    <property type="project" value="InterPro"/>
</dbReference>
<keyword evidence="5" id="KW-0805">Transcription regulation</keyword>
<accession>A0AA95JFL6</accession>
<sequence>MKINDTQRIGAYRSYQQQNDNRVSGATSKHRKDEVQISAEAMELLGSQRAEDPGRAARLESLKNEVSTGTYHVEAGELAEKLLPFIR</sequence>
<organism evidence="9 10">
    <name type="scientific">Candidatus Cohnella colombiensis</name>
    <dbReference type="NCBI Taxonomy" id="3121368"/>
    <lineage>
        <taxon>Bacteria</taxon>
        <taxon>Bacillati</taxon>
        <taxon>Bacillota</taxon>
        <taxon>Bacilli</taxon>
        <taxon>Bacillales</taxon>
        <taxon>Paenibacillaceae</taxon>
        <taxon>Cohnella</taxon>
    </lineage>
</organism>
<keyword evidence="3" id="KW-0678">Repressor</keyword>
<keyword evidence="9" id="KW-0282">Flagellum</keyword>
<evidence type="ECO:0000256" key="6">
    <source>
        <dbReference type="ARBA" id="ARBA00023163"/>
    </source>
</evidence>
<evidence type="ECO:0000313" key="10">
    <source>
        <dbReference type="Proteomes" id="UP001178662"/>
    </source>
</evidence>
<reference evidence="9" key="1">
    <citation type="submission" date="2023-03" db="EMBL/GenBank/DDBJ databases">
        <title>Andean soil-derived lignocellulolytic bacterial consortium as a source of novel taxa and putative plastic-active enzymes.</title>
        <authorList>
            <person name="Diaz-Garcia L."/>
            <person name="Chuvochina M."/>
            <person name="Feuerriegel G."/>
            <person name="Bunk B."/>
            <person name="Sproer C."/>
            <person name="Streit W.R."/>
            <person name="Rodriguez L.M."/>
            <person name="Overmann J."/>
            <person name="Jimenez D.J."/>
        </authorList>
    </citation>
    <scope>NUCLEOTIDE SEQUENCE</scope>
    <source>
        <strain evidence="9">MAG 2441</strain>
    </source>
</reference>